<keyword evidence="3" id="KW-0238">DNA-binding</keyword>
<proteinExistence type="predicted"/>
<protein>
    <submittedName>
        <fullName evidence="3">DNA-binding protein</fullName>
    </submittedName>
</protein>
<dbReference type="OrthoDB" id="3788906at2"/>
<gene>
    <name evidence="3" type="ORF">EWH70_00015</name>
</gene>
<keyword evidence="4" id="KW-1185">Reference proteome</keyword>
<evidence type="ECO:0000259" key="2">
    <source>
        <dbReference type="Pfam" id="PF12728"/>
    </source>
</evidence>
<dbReference type="InterPro" id="IPR010093">
    <property type="entry name" value="SinI_DNA-bd"/>
</dbReference>
<evidence type="ECO:0000313" key="3">
    <source>
        <dbReference type="EMBL" id="RZQ65531.1"/>
    </source>
</evidence>
<reference evidence="3 4" key="1">
    <citation type="submission" date="2019-02" db="EMBL/GenBank/DDBJ databases">
        <title>Draft genome sequence of Amycolatopsis sp. 8-3EHSu isolated from roots of Suaeda maritima.</title>
        <authorList>
            <person name="Duangmal K."/>
            <person name="Chantavorakit T."/>
        </authorList>
    </citation>
    <scope>NUCLEOTIDE SEQUENCE [LARGE SCALE GENOMIC DNA]</scope>
    <source>
        <strain evidence="3 4">8-3EHSu</strain>
    </source>
</reference>
<feature type="compositionally biased region" description="Basic residues" evidence="1">
    <location>
        <begin position="163"/>
        <end position="173"/>
    </location>
</feature>
<feature type="compositionally biased region" description="Low complexity" evidence="1">
    <location>
        <begin position="153"/>
        <end position="162"/>
    </location>
</feature>
<organism evidence="3 4">
    <name type="scientific">Amycolatopsis suaedae</name>
    <dbReference type="NCBI Taxonomy" id="2510978"/>
    <lineage>
        <taxon>Bacteria</taxon>
        <taxon>Bacillati</taxon>
        <taxon>Actinomycetota</taxon>
        <taxon>Actinomycetes</taxon>
        <taxon>Pseudonocardiales</taxon>
        <taxon>Pseudonocardiaceae</taxon>
        <taxon>Amycolatopsis</taxon>
    </lineage>
</organism>
<sequence>MVLLGCGGRSGRAITVVFQLFQLVQLPIETIRTGPEPTRAVAQHRDQSLAQALRELADAVRSLAAERTRDPDALLTAEQVGELLAIPARTVKDRAAAGALPHRRFGKHYRFSRQDVVEIVRLASHGGETAGLWHTVSETMTGRTAGVPGTSVRMGRGAAGRASLRRRPPRNGF</sequence>
<dbReference type="NCBIfam" id="TIGR01764">
    <property type="entry name" value="excise"/>
    <property type="match status" value="1"/>
</dbReference>
<dbReference type="GO" id="GO:0003677">
    <property type="term" value="F:DNA binding"/>
    <property type="evidence" value="ECO:0007669"/>
    <property type="project" value="UniProtKB-KW"/>
</dbReference>
<accession>A0A4Q7JCB0</accession>
<dbReference type="RefSeq" id="WP_130473103.1">
    <property type="nucleotide sequence ID" value="NZ_SFCC01000001.1"/>
</dbReference>
<evidence type="ECO:0000256" key="1">
    <source>
        <dbReference type="SAM" id="MobiDB-lite"/>
    </source>
</evidence>
<dbReference type="Proteomes" id="UP000292003">
    <property type="component" value="Unassembled WGS sequence"/>
</dbReference>
<dbReference type="Pfam" id="PF12728">
    <property type="entry name" value="HTH_17"/>
    <property type="match status" value="1"/>
</dbReference>
<evidence type="ECO:0000313" key="4">
    <source>
        <dbReference type="Proteomes" id="UP000292003"/>
    </source>
</evidence>
<dbReference type="InterPro" id="IPR041657">
    <property type="entry name" value="HTH_17"/>
</dbReference>
<feature type="domain" description="Helix-turn-helix" evidence="2">
    <location>
        <begin position="74"/>
        <end position="118"/>
    </location>
</feature>
<name>A0A4Q7JCB0_9PSEU</name>
<dbReference type="AlphaFoldDB" id="A0A4Q7JCB0"/>
<feature type="region of interest" description="Disordered" evidence="1">
    <location>
        <begin position="141"/>
        <end position="173"/>
    </location>
</feature>
<dbReference type="EMBL" id="SFCC01000001">
    <property type="protein sequence ID" value="RZQ65531.1"/>
    <property type="molecule type" value="Genomic_DNA"/>
</dbReference>
<comment type="caution">
    <text evidence="3">The sequence shown here is derived from an EMBL/GenBank/DDBJ whole genome shotgun (WGS) entry which is preliminary data.</text>
</comment>